<dbReference type="RefSeq" id="XP_034014467.1">
    <property type="nucleotide sequence ID" value="XM_034159089.1"/>
</dbReference>
<organism evidence="2 3">
    <name type="scientific">Diutina rugosa</name>
    <name type="common">Yeast</name>
    <name type="synonym">Candida rugosa</name>
    <dbReference type="NCBI Taxonomy" id="5481"/>
    <lineage>
        <taxon>Eukaryota</taxon>
        <taxon>Fungi</taxon>
        <taxon>Dikarya</taxon>
        <taxon>Ascomycota</taxon>
        <taxon>Saccharomycotina</taxon>
        <taxon>Pichiomycetes</taxon>
        <taxon>Debaryomycetaceae</taxon>
        <taxon>Diutina</taxon>
    </lineage>
</organism>
<evidence type="ECO:0000256" key="1">
    <source>
        <dbReference type="SAM" id="MobiDB-lite"/>
    </source>
</evidence>
<sequence length="511" mass="56583">MFRRSKSQPVATRPAPPPPYVLSKAAAPEKTTKSSVSICWLCQIILTTRLVNESYVELECGALVHEACFNLRMEHQQRKLAKDDSELNPAQIRKRLFPQCECGCDKTAIPKDEALIDGYMTRALEMQTPSPKYNRNLAPFARTFSISNSEISVETPLTSVTTSSISKRVSSLRGSKLPPPPILSRVSSSESLLEASIAPSIVSVDPSTPQLQQYENVTYDNLLTAFLTHIMVRFPSLSMGNLFQMGKLRLADMLSVSFDEGVSWRPSLVYLFEHTLVLEWQPQIPMVIKVATYRARGLNFPGAVELSSFEEGEEKTRVWFKSDPISVVEKWQCAFLEPGLEFPTQFLSSTINLDLPPSTPSFSEASVASDDSTSVASSLKLPQNSLQSPFSLELPLRQQSLTGNDTEITSPLQLKRVSKQLETINEIDSTPRSSAPATIPKSLDPKGHQWQPGKETQPFSANITLVNDSDYSDDDDDVDSDQELISASVAARIEKEWTSLIAEVDEAIMSG</sequence>
<feature type="region of interest" description="Disordered" evidence="1">
    <location>
        <begin position="1"/>
        <end position="23"/>
    </location>
</feature>
<dbReference type="EMBL" id="SWFT01000027">
    <property type="protein sequence ID" value="KAA8907116.1"/>
    <property type="molecule type" value="Genomic_DNA"/>
</dbReference>
<gene>
    <name evidence="2" type="ORF">DIURU_000800</name>
</gene>
<evidence type="ECO:0000313" key="3">
    <source>
        <dbReference type="Proteomes" id="UP000449547"/>
    </source>
</evidence>
<evidence type="ECO:0000313" key="2">
    <source>
        <dbReference type="EMBL" id="KAA8907116.1"/>
    </source>
</evidence>
<comment type="caution">
    <text evidence="2">The sequence shown here is derived from an EMBL/GenBank/DDBJ whole genome shotgun (WGS) entry which is preliminary data.</text>
</comment>
<feature type="region of interest" description="Disordered" evidence="1">
    <location>
        <begin position="427"/>
        <end position="459"/>
    </location>
</feature>
<protein>
    <submittedName>
        <fullName evidence="2">Uncharacterized protein</fullName>
    </submittedName>
</protein>
<dbReference type="AlphaFoldDB" id="A0A642UX30"/>
<accession>A0A642UX30</accession>
<name>A0A642UX30_DIURU</name>
<reference evidence="2 3" key="1">
    <citation type="submission" date="2019-07" db="EMBL/GenBank/DDBJ databases">
        <title>Genome assembly of two rare yeast pathogens: Diutina rugosa and Trichomonascus ciferrii.</title>
        <authorList>
            <person name="Mixao V."/>
            <person name="Saus E."/>
            <person name="Hansen A."/>
            <person name="Lass-Flor C."/>
            <person name="Gabaldon T."/>
        </authorList>
    </citation>
    <scope>NUCLEOTIDE SEQUENCE [LARGE SCALE GENOMIC DNA]</scope>
    <source>
        <strain evidence="2 3">CBS 613</strain>
    </source>
</reference>
<dbReference type="GeneID" id="54779453"/>
<dbReference type="VEuPathDB" id="FungiDB:DIURU_000800"/>
<proteinExistence type="predicted"/>
<dbReference type="OMA" id="NTHHEEV"/>
<dbReference type="Proteomes" id="UP000449547">
    <property type="component" value="Unassembled WGS sequence"/>
</dbReference>
<feature type="compositionally biased region" description="Polar residues" evidence="1">
    <location>
        <begin position="427"/>
        <end position="436"/>
    </location>
</feature>
<keyword evidence="3" id="KW-1185">Reference proteome</keyword>